<dbReference type="AlphaFoldDB" id="A0A6L2MX36"/>
<dbReference type="SUPFAM" id="SSF50630">
    <property type="entry name" value="Acid proteases"/>
    <property type="match status" value="1"/>
</dbReference>
<dbReference type="Pfam" id="PF08284">
    <property type="entry name" value="RVP_2"/>
    <property type="match status" value="1"/>
</dbReference>
<sequence length="182" mass="20050">MVNMHHEKALKALSSKGAESPTNDVDNERNENESSSDSEDLNLGGHMSNECPNPKVIEAKPLKLIKKEKVEKTRIPTSTARAYMVAIEEDKVVRDVVTGTILVNSIPARVLYDSGASVSFVSFEFSKNLATPPNKLPFPLEVEIGGNEIVVVSKVYLDVETEINDSVFKIYFIPIIPGHLIL</sequence>
<evidence type="ECO:0000256" key="1">
    <source>
        <dbReference type="SAM" id="MobiDB-lite"/>
    </source>
</evidence>
<gene>
    <name evidence="2" type="ORF">Tci_049967</name>
</gene>
<dbReference type="CDD" id="cd00303">
    <property type="entry name" value="retropepsin_like"/>
    <property type="match status" value="1"/>
</dbReference>
<proteinExistence type="predicted"/>
<dbReference type="Gene3D" id="2.40.70.10">
    <property type="entry name" value="Acid Proteases"/>
    <property type="match status" value="1"/>
</dbReference>
<feature type="region of interest" description="Disordered" evidence="1">
    <location>
        <begin position="1"/>
        <end position="52"/>
    </location>
</feature>
<reference evidence="2" key="1">
    <citation type="journal article" date="2019" name="Sci. Rep.">
        <title>Draft genome of Tanacetum cinerariifolium, the natural source of mosquito coil.</title>
        <authorList>
            <person name="Yamashiro T."/>
            <person name="Shiraishi A."/>
            <person name="Satake H."/>
            <person name="Nakayama K."/>
        </authorList>
    </citation>
    <scope>NUCLEOTIDE SEQUENCE</scope>
</reference>
<feature type="compositionally biased region" description="Basic and acidic residues" evidence="1">
    <location>
        <begin position="1"/>
        <end position="10"/>
    </location>
</feature>
<evidence type="ECO:0008006" key="3">
    <source>
        <dbReference type="Google" id="ProtNLM"/>
    </source>
</evidence>
<protein>
    <recommendedName>
        <fullName evidence="3">Reverse transcriptase domain-containing protein</fullName>
    </recommendedName>
</protein>
<comment type="caution">
    <text evidence="2">The sequence shown here is derived from an EMBL/GenBank/DDBJ whole genome shotgun (WGS) entry which is preliminary data.</text>
</comment>
<organism evidence="2">
    <name type="scientific">Tanacetum cinerariifolium</name>
    <name type="common">Dalmatian daisy</name>
    <name type="synonym">Chrysanthemum cinerariifolium</name>
    <dbReference type="NCBI Taxonomy" id="118510"/>
    <lineage>
        <taxon>Eukaryota</taxon>
        <taxon>Viridiplantae</taxon>
        <taxon>Streptophyta</taxon>
        <taxon>Embryophyta</taxon>
        <taxon>Tracheophyta</taxon>
        <taxon>Spermatophyta</taxon>
        <taxon>Magnoliopsida</taxon>
        <taxon>eudicotyledons</taxon>
        <taxon>Gunneridae</taxon>
        <taxon>Pentapetalae</taxon>
        <taxon>asterids</taxon>
        <taxon>campanulids</taxon>
        <taxon>Asterales</taxon>
        <taxon>Asteraceae</taxon>
        <taxon>Asteroideae</taxon>
        <taxon>Anthemideae</taxon>
        <taxon>Anthemidinae</taxon>
        <taxon>Tanacetum</taxon>
    </lineage>
</organism>
<evidence type="ECO:0000313" key="2">
    <source>
        <dbReference type="EMBL" id="GEU77989.1"/>
    </source>
</evidence>
<name>A0A6L2MX36_TANCI</name>
<accession>A0A6L2MX36</accession>
<dbReference type="EMBL" id="BKCJ010007583">
    <property type="protein sequence ID" value="GEU77989.1"/>
    <property type="molecule type" value="Genomic_DNA"/>
</dbReference>
<dbReference type="InterPro" id="IPR021109">
    <property type="entry name" value="Peptidase_aspartic_dom_sf"/>
</dbReference>